<dbReference type="Gramene" id="QL03p015704:mrna">
    <property type="protein sequence ID" value="QL03p015704:mrna"/>
    <property type="gene ID" value="QL03p015704"/>
</dbReference>
<sequence length="166" mass="19250">MESYILNDFEVEPKHSSEELLQRWRKLCGFVKNPKRRFRFTANLSKRYEAQAMRRTNQRKMNMPELRLQCLSLILLVVLVPHFRSDARPLNRNMEEERRERQYVANKGEIPVGGPPAMYSPPSHVGNHEMHAGQKVHRGEYVPLHKGPVPPSAPSPSTYVPCCHLP</sequence>
<dbReference type="GeneID" id="115979122"/>
<dbReference type="EnsemblPlants" id="QL03p015704:mrna">
    <property type="protein sequence ID" value="QL03p015704:mrna"/>
    <property type="gene ID" value="QL03p015704"/>
</dbReference>
<dbReference type="RefSeq" id="XP_030956948.1">
    <property type="nucleotide sequence ID" value="XM_031101088.1"/>
</dbReference>
<accession>A0A7N2L512</accession>
<dbReference type="Gene3D" id="1.20.5.170">
    <property type="match status" value="1"/>
</dbReference>
<evidence type="ECO:0000313" key="2">
    <source>
        <dbReference type="EnsemblPlants" id="QL03p015704:mrna"/>
    </source>
</evidence>
<keyword evidence="3" id="KW-1185">Reference proteome</keyword>
<dbReference type="InParanoid" id="A0A7N2L512"/>
<dbReference type="GO" id="GO:0005516">
    <property type="term" value="F:calmodulin binding"/>
    <property type="evidence" value="ECO:0007669"/>
    <property type="project" value="InterPro"/>
</dbReference>
<organism evidence="2 3">
    <name type="scientific">Quercus lobata</name>
    <name type="common">Valley oak</name>
    <dbReference type="NCBI Taxonomy" id="97700"/>
    <lineage>
        <taxon>Eukaryota</taxon>
        <taxon>Viridiplantae</taxon>
        <taxon>Streptophyta</taxon>
        <taxon>Embryophyta</taxon>
        <taxon>Tracheophyta</taxon>
        <taxon>Spermatophyta</taxon>
        <taxon>Magnoliopsida</taxon>
        <taxon>eudicotyledons</taxon>
        <taxon>Gunneridae</taxon>
        <taxon>Pentapetalae</taxon>
        <taxon>rosids</taxon>
        <taxon>fabids</taxon>
        <taxon>Fagales</taxon>
        <taxon>Fagaceae</taxon>
        <taxon>Quercus</taxon>
    </lineage>
</organism>
<feature type="domain" description="Calcium-transporting P-type ATPase N-terminal autoinhibitory" evidence="1">
    <location>
        <begin position="7"/>
        <end position="49"/>
    </location>
</feature>
<dbReference type="EMBL" id="LRBV02000003">
    <property type="status" value="NOT_ANNOTATED_CDS"/>
    <property type="molecule type" value="Genomic_DNA"/>
</dbReference>
<dbReference type="Proteomes" id="UP000594261">
    <property type="component" value="Chromosome 3"/>
</dbReference>
<dbReference type="KEGG" id="qlo:115979122"/>
<dbReference type="InterPro" id="IPR024750">
    <property type="entry name" value="Ca_ATPase_N_dom"/>
</dbReference>
<proteinExistence type="predicted"/>
<evidence type="ECO:0000259" key="1">
    <source>
        <dbReference type="Pfam" id="PF12515"/>
    </source>
</evidence>
<evidence type="ECO:0000313" key="3">
    <source>
        <dbReference type="Proteomes" id="UP000594261"/>
    </source>
</evidence>
<reference evidence="2 3" key="1">
    <citation type="journal article" date="2016" name="G3 (Bethesda)">
        <title>First Draft Assembly and Annotation of the Genome of a California Endemic Oak Quercus lobata Nee (Fagaceae).</title>
        <authorList>
            <person name="Sork V.L."/>
            <person name="Fitz-Gibbon S.T."/>
            <person name="Puiu D."/>
            <person name="Crepeau M."/>
            <person name="Gugger P.F."/>
            <person name="Sherman R."/>
            <person name="Stevens K."/>
            <person name="Langley C.H."/>
            <person name="Pellegrini M."/>
            <person name="Salzberg S.L."/>
        </authorList>
    </citation>
    <scope>NUCLEOTIDE SEQUENCE [LARGE SCALE GENOMIC DNA]</scope>
    <source>
        <strain evidence="2 3">cv. SW786</strain>
    </source>
</reference>
<dbReference type="FunFam" id="1.20.5.170:FF:000026">
    <property type="entry name" value="Calcium-transporting ATPase"/>
    <property type="match status" value="1"/>
</dbReference>
<dbReference type="OrthoDB" id="116380at2759"/>
<name>A0A7N2L512_QUELO</name>
<gene>
    <name evidence="2" type="primary">LOC115979122</name>
</gene>
<dbReference type="AlphaFoldDB" id="A0A7N2L512"/>
<protein>
    <recommendedName>
        <fullName evidence="1">Calcium-transporting P-type ATPase N-terminal autoinhibitory domain-containing protein</fullName>
    </recommendedName>
</protein>
<reference evidence="2" key="2">
    <citation type="submission" date="2021-01" db="UniProtKB">
        <authorList>
            <consortium name="EnsemblPlants"/>
        </authorList>
    </citation>
    <scope>IDENTIFICATION</scope>
</reference>
<dbReference type="Pfam" id="PF12515">
    <property type="entry name" value="CaATP_NAI"/>
    <property type="match status" value="1"/>
</dbReference>